<dbReference type="Pfam" id="PF03022">
    <property type="entry name" value="MRJP"/>
    <property type="match status" value="1"/>
</dbReference>
<organism evidence="5 6">
    <name type="scientific">Cinara cedri</name>
    <dbReference type="NCBI Taxonomy" id="506608"/>
    <lineage>
        <taxon>Eukaryota</taxon>
        <taxon>Metazoa</taxon>
        <taxon>Ecdysozoa</taxon>
        <taxon>Arthropoda</taxon>
        <taxon>Hexapoda</taxon>
        <taxon>Insecta</taxon>
        <taxon>Pterygota</taxon>
        <taxon>Neoptera</taxon>
        <taxon>Paraneoptera</taxon>
        <taxon>Hemiptera</taxon>
        <taxon>Sternorrhyncha</taxon>
        <taxon>Aphidomorpha</taxon>
        <taxon>Aphidoidea</taxon>
        <taxon>Aphididae</taxon>
        <taxon>Lachninae</taxon>
        <taxon>Cinara</taxon>
    </lineage>
</organism>
<dbReference type="OrthoDB" id="6583604at2759"/>
<dbReference type="GO" id="GO:0005576">
    <property type="term" value="C:extracellular region"/>
    <property type="evidence" value="ECO:0007669"/>
    <property type="project" value="UniProtKB-SubCell"/>
</dbReference>
<dbReference type="AlphaFoldDB" id="A0A5E4NGG2"/>
<proteinExistence type="inferred from homology"/>
<dbReference type="PANTHER" id="PTHR10009">
    <property type="entry name" value="PROTEIN YELLOW-RELATED"/>
    <property type="match status" value="1"/>
</dbReference>
<protein>
    <submittedName>
        <fullName evidence="5">Six-bladed beta-propeller, TolB-like,Major royal jelly protein/protein yellow</fullName>
    </submittedName>
</protein>
<evidence type="ECO:0000256" key="2">
    <source>
        <dbReference type="ARBA" id="ARBA00009127"/>
    </source>
</evidence>
<dbReference type="InterPro" id="IPR017996">
    <property type="entry name" value="MRJP/yellow-related"/>
</dbReference>
<evidence type="ECO:0000313" key="6">
    <source>
        <dbReference type="Proteomes" id="UP000325440"/>
    </source>
</evidence>
<dbReference type="SUPFAM" id="SSF75011">
    <property type="entry name" value="3-carboxy-cis,cis-mucoante lactonizing enzyme"/>
    <property type="match status" value="1"/>
</dbReference>
<accession>A0A5E4NGG2</accession>
<name>A0A5E4NGG2_9HEMI</name>
<sequence length="386" mass="43862">MYILINLVVLLLKILFSIVKADNQYSFLLSGSNLEWPSVTEESNDILYGRYDPRKILVRGIQMDGDRAYVSMPRFMKTGVPWTLGVFHLEFVDFEPDIRPYPDYNYHMLCNDGRCGNNCLRIVNVVDVFIESGVLWALDAGTTNVFRKPMRLGSAQLIGVNLTTDTVIRVTDLSSVTGTDSRLEHVVAMRTRCNRLYVYVSDAGRHAIVVYNARADRLHSIPLPERVSVAHHRRIALYLMPVNKADKSYVYFTYRQSGTVYMLDSWSEESVTHGSVTEVGVKPVDMLVLGTDRGTSVYFRTAGGGNTDIWMWDVNRPLDVCNFVLVHRTYLYLTPIAVVAGWRGLVWSLESNYDEYLTDSVDCTGPRTLLRPFKKVVEHCPTDGCR</sequence>
<dbReference type="Proteomes" id="UP000325440">
    <property type="component" value="Unassembled WGS sequence"/>
</dbReference>
<comment type="similarity">
    <text evidence="2">Belongs to the major royal jelly protein family.</text>
</comment>
<dbReference type="PANTHER" id="PTHR10009:SF6">
    <property type="entry name" value="FI16876P1"/>
    <property type="match status" value="1"/>
</dbReference>
<evidence type="ECO:0000256" key="3">
    <source>
        <dbReference type="ARBA" id="ARBA00022525"/>
    </source>
</evidence>
<evidence type="ECO:0000313" key="5">
    <source>
        <dbReference type="EMBL" id="VVC41673.1"/>
    </source>
</evidence>
<reference evidence="5 6" key="1">
    <citation type="submission" date="2019-08" db="EMBL/GenBank/DDBJ databases">
        <authorList>
            <person name="Alioto T."/>
            <person name="Alioto T."/>
            <person name="Gomez Garrido J."/>
        </authorList>
    </citation>
    <scope>NUCLEOTIDE SEQUENCE [LARGE SCALE GENOMIC DNA]</scope>
</reference>
<comment type="subcellular location">
    <subcellularLocation>
        <location evidence="1">Secreted</location>
    </subcellularLocation>
</comment>
<keyword evidence="3" id="KW-0964">Secreted</keyword>
<evidence type="ECO:0000256" key="1">
    <source>
        <dbReference type="ARBA" id="ARBA00004613"/>
    </source>
</evidence>
<feature type="signal peptide" evidence="4">
    <location>
        <begin position="1"/>
        <end position="21"/>
    </location>
</feature>
<gene>
    <name evidence="5" type="ORF">CINCED_3A005607</name>
</gene>
<feature type="chain" id="PRO_5022705286" evidence="4">
    <location>
        <begin position="22"/>
        <end position="386"/>
    </location>
</feature>
<dbReference type="Gene3D" id="2.120.10.30">
    <property type="entry name" value="TolB, C-terminal domain"/>
    <property type="match status" value="1"/>
</dbReference>
<keyword evidence="4" id="KW-0732">Signal</keyword>
<dbReference type="EMBL" id="CABPRJ010001923">
    <property type="protein sequence ID" value="VVC41673.1"/>
    <property type="molecule type" value="Genomic_DNA"/>
</dbReference>
<evidence type="ECO:0000256" key="4">
    <source>
        <dbReference type="SAM" id="SignalP"/>
    </source>
</evidence>
<dbReference type="InterPro" id="IPR011042">
    <property type="entry name" value="6-blade_b-propeller_TolB-like"/>
</dbReference>
<keyword evidence="6" id="KW-1185">Reference proteome</keyword>